<dbReference type="Proteomes" id="UP000182624">
    <property type="component" value="Unassembled WGS sequence"/>
</dbReference>
<dbReference type="EMBL" id="FOXO01000016">
    <property type="protein sequence ID" value="SFQ03256.1"/>
    <property type="molecule type" value="Genomic_DNA"/>
</dbReference>
<name>A0A1I5V8J0_9FIRM</name>
<evidence type="ECO:0000313" key="1">
    <source>
        <dbReference type="EMBL" id="SFQ03256.1"/>
    </source>
</evidence>
<accession>A0A1I5V8J0</accession>
<sequence length="52" mass="5990">EDMNFRRYLYKGTKNVLAQSVLLAIGFDINKLHHKIMAGRTGTHLFELKKTA</sequence>
<gene>
    <name evidence="1" type="ORF">SAMN04487928_1161</name>
</gene>
<proteinExistence type="predicted"/>
<reference evidence="2" key="1">
    <citation type="submission" date="2016-10" db="EMBL/GenBank/DDBJ databases">
        <authorList>
            <person name="Varghese N."/>
            <person name="Submissions S."/>
        </authorList>
    </citation>
    <scope>NUCLEOTIDE SEQUENCE [LARGE SCALE GENOMIC DNA]</scope>
    <source>
        <strain evidence="2">P18</strain>
    </source>
</reference>
<evidence type="ECO:0008006" key="3">
    <source>
        <dbReference type="Google" id="ProtNLM"/>
    </source>
</evidence>
<dbReference type="AlphaFoldDB" id="A0A1I5V8J0"/>
<feature type="non-terminal residue" evidence="1">
    <location>
        <position position="1"/>
    </location>
</feature>
<keyword evidence="2" id="KW-1185">Reference proteome</keyword>
<protein>
    <recommendedName>
        <fullName evidence="3">Transposase DDE domain-containing protein</fullName>
    </recommendedName>
</protein>
<organism evidence="1 2">
    <name type="scientific">Butyrivibrio proteoclasticus</name>
    <dbReference type="NCBI Taxonomy" id="43305"/>
    <lineage>
        <taxon>Bacteria</taxon>
        <taxon>Bacillati</taxon>
        <taxon>Bacillota</taxon>
        <taxon>Clostridia</taxon>
        <taxon>Lachnospirales</taxon>
        <taxon>Lachnospiraceae</taxon>
        <taxon>Butyrivibrio</taxon>
    </lineage>
</organism>
<evidence type="ECO:0000313" key="2">
    <source>
        <dbReference type="Proteomes" id="UP000182624"/>
    </source>
</evidence>